<evidence type="ECO:0000313" key="2">
    <source>
        <dbReference type="EMBL" id="OGE65686.1"/>
    </source>
</evidence>
<gene>
    <name evidence="2" type="ORF">A3B49_03930</name>
</gene>
<comment type="caution">
    <text evidence="2">The sequence shown here is derived from an EMBL/GenBank/DDBJ whole genome shotgun (WGS) entry which is preliminary data.</text>
</comment>
<feature type="transmembrane region" description="Helical" evidence="1">
    <location>
        <begin position="20"/>
        <end position="42"/>
    </location>
</feature>
<dbReference type="Proteomes" id="UP000178017">
    <property type="component" value="Unassembled WGS sequence"/>
</dbReference>
<keyword evidence="1" id="KW-0812">Transmembrane</keyword>
<evidence type="ECO:0008006" key="4">
    <source>
        <dbReference type="Google" id="ProtNLM"/>
    </source>
</evidence>
<proteinExistence type="predicted"/>
<organism evidence="2 3">
    <name type="scientific">Candidatus Daviesbacteria bacterium RIFCSPLOWO2_01_FULL_40_24</name>
    <dbReference type="NCBI Taxonomy" id="1797787"/>
    <lineage>
        <taxon>Bacteria</taxon>
        <taxon>Candidatus Daviesiibacteriota</taxon>
    </lineage>
</organism>
<evidence type="ECO:0000256" key="1">
    <source>
        <dbReference type="SAM" id="Phobius"/>
    </source>
</evidence>
<evidence type="ECO:0000313" key="3">
    <source>
        <dbReference type="Proteomes" id="UP000178017"/>
    </source>
</evidence>
<dbReference type="Gene3D" id="3.30.70.60">
    <property type="match status" value="1"/>
</dbReference>
<accession>A0A1F5MJW9</accession>
<dbReference type="InterPro" id="IPR014717">
    <property type="entry name" value="Transl_elong_EF1B/ribsomal_bS6"/>
</dbReference>
<reference evidence="2 3" key="1">
    <citation type="journal article" date="2016" name="Nat. Commun.">
        <title>Thousands of microbial genomes shed light on interconnected biogeochemical processes in an aquifer system.</title>
        <authorList>
            <person name="Anantharaman K."/>
            <person name="Brown C.T."/>
            <person name="Hug L.A."/>
            <person name="Sharon I."/>
            <person name="Castelle C.J."/>
            <person name="Probst A.J."/>
            <person name="Thomas B.C."/>
            <person name="Singh A."/>
            <person name="Wilkins M.J."/>
            <person name="Karaoz U."/>
            <person name="Brodie E.L."/>
            <person name="Williams K.H."/>
            <person name="Hubbard S.S."/>
            <person name="Banfield J.F."/>
        </authorList>
    </citation>
    <scope>NUCLEOTIDE SEQUENCE [LARGE SCALE GENOMIC DNA]</scope>
</reference>
<dbReference type="AlphaFoldDB" id="A0A1F5MJW9"/>
<keyword evidence="1" id="KW-1133">Transmembrane helix</keyword>
<dbReference type="Pfam" id="PF10741">
    <property type="entry name" value="T2SSM_b"/>
    <property type="match status" value="1"/>
</dbReference>
<sequence>MNPRYSRYYTHIEPVFKNPLVRSFAPFIFSLISLMVFGIFAIRPTISTILNLDQSLNNSQTVLNKLNLKAQNLVEGKNNYNSLDEQTRRKIAQAIPPFAQLSSVIASLQTSLASQSAISSLQIQPLTIFDISTPSKYPAELKTVEFTYSVSGNYPQLISALQSLKRSSRLISIDSVMITKAASDATQMNVSGKAYFLR</sequence>
<protein>
    <recommendedName>
        <fullName evidence="4">Type 4 fimbrial biogenesis protein PilO</fullName>
    </recommendedName>
</protein>
<dbReference type="EMBL" id="MFDO01000011">
    <property type="protein sequence ID" value="OGE65686.1"/>
    <property type="molecule type" value="Genomic_DNA"/>
</dbReference>
<keyword evidence="1" id="KW-0472">Membrane</keyword>
<dbReference type="InterPro" id="IPR034756">
    <property type="entry name" value="T2SSM_b"/>
</dbReference>
<name>A0A1F5MJW9_9BACT</name>